<comment type="subcellular location">
    <subcellularLocation>
        <location evidence="1">Golgi apparatus membrane</location>
        <topology evidence="1">Peripheral membrane protein</topology>
        <orientation evidence="1">Cytoplasmic side</orientation>
    </subcellularLocation>
</comment>
<evidence type="ECO:0000256" key="4">
    <source>
        <dbReference type="ARBA" id="ARBA00023136"/>
    </source>
</evidence>
<dbReference type="Proteomes" id="UP000663937">
    <property type="component" value="Chromosome"/>
</dbReference>
<evidence type="ECO:0000256" key="2">
    <source>
        <dbReference type="ARBA" id="ARBA00023034"/>
    </source>
</evidence>
<name>A0A8A4ZI58_9MICO</name>
<keyword evidence="3" id="KW-0446">Lipid-binding</keyword>
<dbReference type="EMBL" id="CP071868">
    <property type="protein sequence ID" value="QTE31071.1"/>
    <property type="molecule type" value="Genomic_DNA"/>
</dbReference>
<gene>
    <name evidence="5" type="ORF">J4E96_09190</name>
</gene>
<evidence type="ECO:0000256" key="3">
    <source>
        <dbReference type="ARBA" id="ARBA00023121"/>
    </source>
</evidence>
<evidence type="ECO:0000313" key="5">
    <source>
        <dbReference type="EMBL" id="QTE31071.1"/>
    </source>
</evidence>
<sequence length="240" mass="25166">MSDVTAGVSSDGLARSAGAEPTLPEIVMLLLFNPRNGAISGEGLTLMYTLGGAMLTELAIGGHIELDVGKRGAHAVGDGPADPLMRGAWKRVPSSARKIRSLVVDIGPRSRESTLNALVKRGEIRRVPHRFLGLIPTHALKGGITDTRERLLGPVRAALVDGVEPDGRTAALIALLSASGNLAAMHADIPWSGEVYTRGKKFERGEWGARAASEIIVATLVTQVVGNAFATTLATLARPD</sequence>
<dbReference type="GO" id="GO:0005737">
    <property type="term" value="C:cytoplasm"/>
    <property type="evidence" value="ECO:0007669"/>
    <property type="project" value="UniProtKB-ARBA"/>
</dbReference>
<dbReference type="RefSeq" id="WP_227425449.1">
    <property type="nucleotide sequence ID" value="NZ_CP071868.1"/>
</dbReference>
<keyword evidence="4" id="KW-0472">Membrane</keyword>
<dbReference type="GO" id="GO:0012505">
    <property type="term" value="C:endomembrane system"/>
    <property type="evidence" value="ECO:0007669"/>
    <property type="project" value="UniProtKB-ARBA"/>
</dbReference>
<dbReference type="KEGG" id="psic:J4E96_09190"/>
<keyword evidence="6" id="KW-1185">Reference proteome</keyword>
<organism evidence="5 6">
    <name type="scientific">Pengzhenrongella sicca</name>
    <dbReference type="NCBI Taxonomy" id="2819238"/>
    <lineage>
        <taxon>Bacteria</taxon>
        <taxon>Bacillati</taxon>
        <taxon>Actinomycetota</taxon>
        <taxon>Actinomycetes</taxon>
        <taxon>Micrococcales</taxon>
        <taxon>Pengzhenrongella</taxon>
    </lineage>
</organism>
<evidence type="ECO:0000256" key="1">
    <source>
        <dbReference type="ARBA" id="ARBA00004255"/>
    </source>
</evidence>
<proteinExistence type="predicted"/>
<evidence type="ECO:0000313" key="6">
    <source>
        <dbReference type="Proteomes" id="UP000663937"/>
    </source>
</evidence>
<dbReference type="Pfam" id="PF05719">
    <property type="entry name" value="GPP34"/>
    <property type="match status" value="1"/>
</dbReference>
<dbReference type="InterPro" id="IPR008628">
    <property type="entry name" value="GPP34-like"/>
</dbReference>
<reference evidence="5" key="1">
    <citation type="submission" date="2021-03" db="EMBL/GenBank/DDBJ databases">
        <title>Pengzhenrongella sicca gen. nov., sp. nov., a new member of suborder Micrococcineae isolated from High-Arctic tundra soil.</title>
        <authorList>
            <person name="Peng F."/>
        </authorList>
    </citation>
    <scope>NUCLEOTIDE SEQUENCE</scope>
    <source>
        <strain evidence="5">LRZ-2</strain>
    </source>
</reference>
<protein>
    <submittedName>
        <fullName evidence="5">GPP34 family phosphoprotein</fullName>
    </submittedName>
</protein>
<dbReference type="GO" id="GO:0070273">
    <property type="term" value="F:phosphatidylinositol-4-phosphate binding"/>
    <property type="evidence" value="ECO:0007669"/>
    <property type="project" value="InterPro"/>
</dbReference>
<dbReference type="AlphaFoldDB" id="A0A8A4ZI58"/>
<accession>A0A8A4ZI58</accession>
<keyword evidence="2" id="KW-0333">Golgi apparatus</keyword>
<dbReference type="InterPro" id="IPR038261">
    <property type="entry name" value="GPP34-like_sf"/>
</dbReference>
<dbReference type="Gene3D" id="1.10.3630.10">
    <property type="entry name" value="yeast vps74-n-term truncation variant domain like"/>
    <property type="match status" value="1"/>
</dbReference>